<dbReference type="InterPro" id="IPR021205">
    <property type="entry name" value="Lanti_perm_SpaE/MutE/EpiE-like"/>
</dbReference>
<evidence type="ECO:0000256" key="1">
    <source>
        <dbReference type="SAM" id="MobiDB-lite"/>
    </source>
</evidence>
<feature type="transmembrane region" description="Helical" evidence="2">
    <location>
        <begin position="55"/>
        <end position="76"/>
    </location>
</feature>
<keyword evidence="2" id="KW-0812">Transmembrane</keyword>
<feature type="transmembrane region" description="Helical" evidence="2">
    <location>
        <begin position="205"/>
        <end position="224"/>
    </location>
</feature>
<dbReference type="Pfam" id="PF12730">
    <property type="entry name" value="ABC2_membrane_4"/>
    <property type="match status" value="1"/>
</dbReference>
<dbReference type="Proteomes" id="UP000806528">
    <property type="component" value="Unassembled WGS sequence"/>
</dbReference>
<feature type="transmembrane region" description="Helical" evidence="2">
    <location>
        <begin position="137"/>
        <end position="159"/>
    </location>
</feature>
<reference evidence="3 4" key="1">
    <citation type="submission" date="2020-09" db="EMBL/GenBank/DDBJ databases">
        <title>Diversity and distribution of actinomycetes associated with coral in the coast of Hainan.</title>
        <authorList>
            <person name="Li F."/>
        </authorList>
    </citation>
    <scope>NUCLEOTIDE SEQUENCE [LARGE SCALE GENOMIC DNA]</scope>
    <source>
        <strain evidence="3 4">HNM0947</strain>
    </source>
</reference>
<organism evidence="3 4">
    <name type="scientific">Nocardiopsis coralli</name>
    <dbReference type="NCBI Taxonomy" id="2772213"/>
    <lineage>
        <taxon>Bacteria</taxon>
        <taxon>Bacillati</taxon>
        <taxon>Actinomycetota</taxon>
        <taxon>Actinomycetes</taxon>
        <taxon>Streptosporangiales</taxon>
        <taxon>Nocardiopsidaceae</taxon>
        <taxon>Nocardiopsis</taxon>
    </lineage>
</organism>
<gene>
    <name evidence="3" type="ORF">IDM40_07955</name>
</gene>
<keyword evidence="2" id="KW-0472">Membrane</keyword>
<protein>
    <submittedName>
        <fullName evidence="3">ABC transporter permease</fullName>
    </submittedName>
</protein>
<evidence type="ECO:0000313" key="4">
    <source>
        <dbReference type="Proteomes" id="UP000806528"/>
    </source>
</evidence>
<feature type="transmembrane region" description="Helical" evidence="2">
    <location>
        <begin position="171"/>
        <end position="193"/>
    </location>
</feature>
<dbReference type="CDD" id="cd21807">
    <property type="entry name" value="ABC-2_lan_permease_MutE_EpiE-like"/>
    <property type="match status" value="1"/>
</dbReference>
<keyword evidence="2" id="KW-1133">Transmembrane helix</keyword>
<evidence type="ECO:0000313" key="3">
    <source>
        <dbReference type="EMBL" id="MBE2998635.1"/>
    </source>
</evidence>
<keyword evidence="4" id="KW-1185">Reference proteome</keyword>
<evidence type="ECO:0000256" key="2">
    <source>
        <dbReference type="SAM" id="Phobius"/>
    </source>
</evidence>
<feature type="compositionally biased region" description="Low complexity" evidence="1">
    <location>
        <begin position="1"/>
        <end position="19"/>
    </location>
</feature>
<sequence>MVGTPPGTPGASGTPVSPGRTGGPGTAAETGAVDAPSWPVVLRTELTRLRRGFPLWYSVLLPAFLILPLGLITAFSPEAQAGRAWDTWIQVVLMFWGVLLPMSAALYAGVAERQDDDARRLLYTYAFPRSRLLIGKFLALAVLSLVSAFLLIAFFLLLGAGLGQTGGLGKIAVGTLVPWAAFLGALALCLVITNAWGFTATMCTGVAGMMFGALLADKVVWWVIPLAWPMRMVVPIAGIEASGVPLPDHHPLNDLTVLPVGVGMSLALAAVLLAVGARYVNRKEL</sequence>
<feature type="transmembrane region" description="Helical" evidence="2">
    <location>
        <begin position="88"/>
        <end position="110"/>
    </location>
</feature>
<name>A0ABR9P499_9ACTN</name>
<dbReference type="EMBL" id="JADBGI010000006">
    <property type="protein sequence ID" value="MBE2998635.1"/>
    <property type="molecule type" value="Genomic_DNA"/>
</dbReference>
<proteinExistence type="predicted"/>
<accession>A0ABR9P499</accession>
<comment type="caution">
    <text evidence="3">The sequence shown here is derived from an EMBL/GenBank/DDBJ whole genome shotgun (WGS) entry which is preliminary data.</text>
</comment>
<feature type="region of interest" description="Disordered" evidence="1">
    <location>
        <begin position="1"/>
        <end position="31"/>
    </location>
</feature>
<feature type="transmembrane region" description="Helical" evidence="2">
    <location>
        <begin position="257"/>
        <end position="280"/>
    </location>
</feature>